<evidence type="ECO:0000256" key="1">
    <source>
        <dbReference type="ARBA" id="ARBA00022908"/>
    </source>
</evidence>
<evidence type="ECO:0000256" key="4">
    <source>
        <dbReference type="PROSITE-ProRule" id="PRU01248"/>
    </source>
</evidence>
<dbReference type="GO" id="GO:0003677">
    <property type="term" value="F:DNA binding"/>
    <property type="evidence" value="ECO:0007669"/>
    <property type="project" value="UniProtKB-UniRule"/>
</dbReference>
<dbReference type="InterPro" id="IPR002104">
    <property type="entry name" value="Integrase_catalytic"/>
</dbReference>
<dbReference type="PROSITE" id="PS51898">
    <property type="entry name" value="TYR_RECOMBINASE"/>
    <property type="match status" value="1"/>
</dbReference>
<dbReference type="InterPro" id="IPR013762">
    <property type="entry name" value="Integrase-like_cat_sf"/>
</dbReference>
<dbReference type="SUPFAM" id="SSF56349">
    <property type="entry name" value="DNA breaking-rejoining enzymes"/>
    <property type="match status" value="1"/>
</dbReference>
<dbReference type="GO" id="GO:0015074">
    <property type="term" value="P:DNA integration"/>
    <property type="evidence" value="ECO:0007669"/>
    <property type="project" value="UniProtKB-KW"/>
</dbReference>
<name>A0A2T0JQX2_9ACTN</name>
<protein>
    <submittedName>
        <fullName evidence="7">Site-specific recombinase XerD</fullName>
    </submittedName>
</protein>
<dbReference type="Proteomes" id="UP000239415">
    <property type="component" value="Unassembled WGS sequence"/>
</dbReference>
<evidence type="ECO:0000259" key="6">
    <source>
        <dbReference type="PROSITE" id="PS51900"/>
    </source>
</evidence>
<dbReference type="GO" id="GO:0006310">
    <property type="term" value="P:DNA recombination"/>
    <property type="evidence" value="ECO:0007669"/>
    <property type="project" value="UniProtKB-KW"/>
</dbReference>
<comment type="caution">
    <text evidence="7">The sequence shown here is derived from an EMBL/GenBank/DDBJ whole genome shotgun (WGS) entry which is preliminary data.</text>
</comment>
<evidence type="ECO:0000259" key="5">
    <source>
        <dbReference type="PROSITE" id="PS51898"/>
    </source>
</evidence>
<keyword evidence="2 4" id="KW-0238">DNA-binding</keyword>
<evidence type="ECO:0000256" key="3">
    <source>
        <dbReference type="ARBA" id="ARBA00023172"/>
    </source>
</evidence>
<dbReference type="PROSITE" id="PS51900">
    <property type="entry name" value="CB"/>
    <property type="match status" value="1"/>
</dbReference>
<dbReference type="InterPro" id="IPR010998">
    <property type="entry name" value="Integrase_recombinase_N"/>
</dbReference>
<reference evidence="7 8" key="1">
    <citation type="submission" date="2018-03" db="EMBL/GenBank/DDBJ databases">
        <title>Genomic Encyclopedia of Archaeal and Bacterial Type Strains, Phase II (KMG-II): from individual species to whole genera.</title>
        <authorList>
            <person name="Goeker M."/>
        </authorList>
    </citation>
    <scope>NUCLEOTIDE SEQUENCE [LARGE SCALE GENOMIC DNA]</scope>
    <source>
        <strain evidence="7 8">DSM 43146</strain>
    </source>
</reference>
<accession>A0A2T0JQX2</accession>
<feature type="domain" description="Tyr recombinase" evidence="5">
    <location>
        <begin position="164"/>
        <end position="339"/>
    </location>
</feature>
<dbReference type="InterPro" id="IPR050090">
    <property type="entry name" value="Tyrosine_recombinase_XerCD"/>
</dbReference>
<feature type="domain" description="Core-binding (CB)" evidence="6">
    <location>
        <begin position="35"/>
        <end position="129"/>
    </location>
</feature>
<proteinExistence type="predicted"/>
<dbReference type="Gene3D" id="1.10.443.10">
    <property type="entry name" value="Intergrase catalytic core"/>
    <property type="match status" value="1"/>
</dbReference>
<organism evidence="7 8">
    <name type="scientific">Actinoplanes italicus</name>
    <dbReference type="NCBI Taxonomy" id="113567"/>
    <lineage>
        <taxon>Bacteria</taxon>
        <taxon>Bacillati</taxon>
        <taxon>Actinomycetota</taxon>
        <taxon>Actinomycetes</taxon>
        <taxon>Micromonosporales</taxon>
        <taxon>Micromonosporaceae</taxon>
        <taxon>Actinoplanes</taxon>
    </lineage>
</organism>
<dbReference type="InterPro" id="IPR004107">
    <property type="entry name" value="Integrase_SAM-like_N"/>
</dbReference>
<dbReference type="InterPro" id="IPR011010">
    <property type="entry name" value="DNA_brk_join_enz"/>
</dbReference>
<keyword evidence="3" id="KW-0233">DNA recombination</keyword>
<dbReference type="AlphaFoldDB" id="A0A2T0JQX2"/>
<dbReference type="InterPro" id="IPR044068">
    <property type="entry name" value="CB"/>
</dbReference>
<evidence type="ECO:0000313" key="8">
    <source>
        <dbReference type="Proteomes" id="UP000239415"/>
    </source>
</evidence>
<dbReference type="PANTHER" id="PTHR30349">
    <property type="entry name" value="PHAGE INTEGRASE-RELATED"/>
    <property type="match status" value="1"/>
</dbReference>
<dbReference type="Pfam" id="PF00589">
    <property type="entry name" value="Phage_integrase"/>
    <property type="match status" value="1"/>
</dbReference>
<dbReference type="PANTHER" id="PTHR30349:SF81">
    <property type="entry name" value="TYROSINE RECOMBINASE XERC"/>
    <property type="match status" value="1"/>
</dbReference>
<keyword evidence="8" id="KW-1185">Reference proteome</keyword>
<evidence type="ECO:0000313" key="7">
    <source>
        <dbReference type="EMBL" id="PRX09813.1"/>
    </source>
</evidence>
<gene>
    <name evidence="7" type="ORF">CLV67_13591</name>
</gene>
<evidence type="ECO:0000256" key="2">
    <source>
        <dbReference type="ARBA" id="ARBA00023125"/>
    </source>
</evidence>
<keyword evidence="1" id="KW-0229">DNA integration</keyword>
<dbReference type="Gene3D" id="1.10.150.130">
    <property type="match status" value="1"/>
</dbReference>
<dbReference type="EMBL" id="PVMZ01000035">
    <property type="protein sequence ID" value="PRX09813.1"/>
    <property type="molecule type" value="Genomic_DNA"/>
</dbReference>
<sequence>MFVLVDWVLKGAWMSAWSGLGLVRSRDAAGGLVVRFGVALLDAYLEFLAVRSRPNTVVAVAYDLKVFFTVVGKAPGRVVAADVLAFVTAQYAGGPAQRLQVAGEVGSGVSARTVRRRLSSVSGLFAFLQARGDVEANPVPRGLPTRRERQRPRQGVPLVRVPRTLPRILQPVQVDALLAALRTHRDRAMVLGGLRRCEVLGLRLEDLQVAARRVFIADGKGGHQRQIPVSGRFFASVAAYLDAERPPGIATDRLFVVLKGPRRGRPLSAAGLDQILDSARQRAGLSKVTCHQLRHTCLTRLREAGMALEAVQAQAGRACIESTRIYLHLADDWLASQYRRAAEAIDAQLFSGKPLPRNGFDVIEGGR</sequence>
<dbReference type="Pfam" id="PF02899">
    <property type="entry name" value="Phage_int_SAM_1"/>
    <property type="match status" value="1"/>
</dbReference>